<feature type="region of interest" description="Disordered" evidence="3">
    <location>
        <begin position="261"/>
        <end position="283"/>
    </location>
</feature>
<evidence type="ECO:0000256" key="3">
    <source>
        <dbReference type="SAM" id="MobiDB-lite"/>
    </source>
</evidence>
<feature type="domain" description="Peptidase S1" evidence="6">
    <location>
        <begin position="22"/>
        <end position="257"/>
    </location>
</feature>
<dbReference type="InterPro" id="IPR043504">
    <property type="entry name" value="Peptidase_S1_PA_chymotrypsin"/>
</dbReference>
<keyword evidence="8" id="KW-1185">Reference proteome</keyword>
<dbReference type="Proteomes" id="UP001642540">
    <property type="component" value="Unassembled WGS sequence"/>
</dbReference>
<evidence type="ECO:0000259" key="6">
    <source>
        <dbReference type="PROSITE" id="PS50240"/>
    </source>
</evidence>
<dbReference type="InterPro" id="IPR001254">
    <property type="entry name" value="Trypsin_dom"/>
</dbReference>
<dbReference type="SUPFAM" id="SSF50494">
    <property type="entry name" value="Trypsin-like serine proteases"/>
    <property type="match status" value="1"/>
</dbReference>
<reference evidence="7 8" key="1">
    <citation type="submission" date="2024-08" db="EMBL/GenBank/DDBJ databases">
        <authorList>
            <person name="Cucini C."/>
            <person name="Frati F."/>
        </authorList>
    </citation>
    <scope>NUCLEOTIDE SEQUENCE [LARGE SCALE GENOMIC DNA]</scope>
</reference>
<keyword evidence="4" id="KW-1133">Transmembrane helix</keyword>
<dbReference type="EMBL" id="CAXLJM020000093">
    <property type="protein sequence ID" value="CAL8132658.1"/>
    <property type="molecule type" value="Genomic_DNA"/>
</dbReference>
<feature type="signal peptide" evidence="5">
    <location>
        <begin position="1"/>
        <end position="21"/>
    </location>
</feature>
<evidence type="ECO:0000313" key="8">
    <source>
        <dbReference type="Proteomes" id="UP001642540"/>
    </source>
</evidence>
<comment type="similarity">
    <text evidence="2">Belongs to the peptidase S1 family. CLIP subfamily.</text>
</comment>
<evidence type="ECO:0000313" key="7">
    <source>
        <dbReference type="EMBL" id="CAL8132658.1"/>
    </source>
</evidence>
<evidence type="ECO:0000256" key="2">
    <source>
        <dbReference type="ARBA" id="ARBA00024195"/>
    </source>
</evidence>
<dbReference type="PROSITE" id="PS50240">
    <property type="entry name" value="TRYPSIN_DOM"/>
    <property type="match status" value="1"/>
</dbReference>
<accession>A0ABP1RQ09</accession>
<feature type="transmembrane region" description="Helical" evidence="4">
    <location>
        <begin position="308"/>
        <end position="332"/>
    </location>
</feature>
<sequence length="373" mass="40522">MDRKVLWAVAVLILHFAPSEAIIGGEDVERNEFPWHVLLEMEGESGKVYCSGSLIELDLVLTTATCVMNSSNINVIAGSPYFSFSQPDENRQTLNSEEIILHESFNASGNQNDIAIIRLSQKFTKTDSVSTINLPPVDYDPELSGNGTIAGWGRKNVTIDKISEYLLKSTVSIRSAPFCPMVGITVPSGQFCTFGKVGGYIGDEGGALICREFPNAICGVLSSVVFDPKNTGNRSADVVGALIEVSRYAEWINVHIITDPPSSSTTSKSTTPNLSTNPTKITTQAPTRTTTRFSGGFPSKSGKHGIPIVYPIILLILGVLIILVSLVLLYRLCSLRRHARLRESVVDFTPEFDVKPYTISGGDRATFVDEIDA</sequence>
<comment type="caution">
    <text evidence="7">The sequence shown here is derived from an EMBL/GenBank/DDBJ whole genome shotgun (WGS) entry which is preliminary data.</text>
</comment>
<evidence type="ECO:0000256" key="1">
    <source>
        <dbReference type="ARBA" id="ARBA00023157"/>
    </source>
</evidence>
<gene>
    <name evidence="7" type="ORF">ODALV1_LOCUS24700</name>
</gene>
<keyword evidence="5" id="KW-0732">Signal</keyword>
<dbReference type="CDD" id="cd00190">
    <property type="entry name" value="Tryp_SPc"/>
    <property type="match status" value="1"/>
</dbReference>
<keyword evidence="1" id="KW-1015">Disulfide bond</keyword>
<dbReference type="InterPro" id="IPR051487">
    <property type="entry name" value="Ser/Thr_Proteases_Immune/Dev"/>
</dbReference>
<dbReference type="PANTHER" id="PTHR24256">
    <property type="entry name" value="TRYPTASE-RELATED"/>
    <property type="match status" value="1"/>
</dbReference>
<dbReference type="SMART" id="SM00020">
    <property type="entry name" value="Tryp_SPc"/>
    <property type="match status" value="1"/>
</dbReference>
<feature type="chain" id="PRO_5045941683" description="Peptidase S1 domain-containing protein" evidence="5">
    <location>
        <begin position="22"/>
        <end position="373"/>
    </location>
</feature>
<name>A0ABP1RQ09_9HEXA</name>
<dbReference type="Pfam" id="PF00089">
    <property type="entry name" value="Trypsin"/>
    <property type="match status" value="1"/>
</dbReference>
<keyword evidence="4" id="KW-0812">Transmembrane</keyword>
<protein>
    <recommendedName>
        <fullName evidence="6">Peptidase S1 domain-containing protein</fullName>
    </recommendedName>
</protein>
<keyword evidence="4" id="KW-0472">Membrane</keyword>
<dbReference type="Gene3D" id="2.40.10.10">
    <property type="entry name" value="Trypsin-like serine proteases"/>
    <property type="match status" value="1"/>
</dbReference>
<evidence type="ECO:0000256" key="4">
    <source>
        <dbReference type="SAM" id="Phobius"/>
    </source>
</evidence>
<dbReference type="InterPro" id="IPR009003">
    <property type="entry name" value="Peptidase_S1_PA"/>
</dbReference>
<proteinExistence type="inferred from homology"/>
<evidence type="ECO:0000256" key="5">
    <source>
        <dbReference type="SAM" id="SignalP"/>
    </source>
</evidence>
<organism evidence="7 8">
    <name type="scientific">Orchesella dallaii</name>
    <dbReference type="NCBI Taxonomy" id="48710"/>
    <lineage>
        <taxon>Eukaryota</taxon>
        <taxon>Metazoa</taxon>
        <taxon>Ecdysozoa</taxon>
        <taxon>Arthropoda</taxon>
        <taxon>Hexapoda</taxon>
        <taxon>Collembola</taxon>
        <taxon>Entomobryomorpha</taxon>
        <taxon>Entomobryoidea</taxon>
        <taxon>Orchesellidae</taxon>
        <taxon>Orchesellinae</taxon>
        <taxon>Orchesella</taxon>
    </lineage>
</organism>